<dbReference type="InterPro" id="IPR018261">
    <property type="entry name" value="Ribosomal_bL27_CS"/>
</dbReference>
<reference evidence="4 5" key="1">
    <citation type="submission" date="2024-10" db="EMBL/GenBank/DDBJ databases">
        <title>Updated reference genomes for cyclostephanoid diatoms.</title>
        <authorList>
            <person name="Roberts W.R."/>
            <person name="Alverson A.J."/>
        </authorList>
    </citation>
    <scope>NUCLEOTIDE SEQUENCE [LARGE SCALE GENOMIC DNA]</scope>
    <source>
        <strain evidence="4 5">AJA010-31</strain>
    </source>
</reference>
<sequence>MFSLLTRILTPTTLYHQQSPIAISIRTATKKAGGSSNNGRDSIGRRLGIKVWPGRVAIPGNIIVRQRGKKFLAGDNVRMGNDHTLFAVNTGVVKMTKSPKNHKRNVVHVIAEDGSVSMAKGARFTISYDG</sequence>
<comment type="caution">
    <text evidence="4">The sequence shown here is derived from an EMBL/GenBank/DDBJ whole genome shotgun (WGS) entry which is preliminary data.</text>
</comment>
<proteinExistence type="inferred from homology"/>
<keyword evidence="3" id="KW-0687">Ribonucleoprotein</keyword>
<comment type="similarity">
    <text evidence="1">Belongs to the bacterial ribosomal protein bL27 family.</text>
</comment>
<evidence type="ECO:0000256" key="1">
    <source>
        <dbReference type="ARBA" id="ARBA00010797"/>
    </source>
</evidence>
<dbReference type="PRINTS" id="PR00063">
    <property type="entry name" value="RIBOSOMALL27"/>
</dbReference>
<keyword evidence="5" id="KW-1185">Reference proteome</keyword>
<evidence type="ECO:0000256" key="3">
    <source>
        <dbReference type="ARBA" id="ARBA00023274"/>
    </source>
</evidence>
<dbReference type="Gene3D" id="2.40.50.100">
    <property type="match status" value="1"/>
</dbReference>
<dbReference type="PROSITE" id="PS00831">
    <property type="entry name" value="RIBOSOMAL_L27"/>
    <property type="match status" value="1"/>
</dbReference>
<dbReference type="PANTHER" id="PTHR15893:SF0">
    <property type="entry name" value="LARGE RIBOSOMAL SUBUNIT PROTEIN BL27M"/>
    <property type="match status" value="1"/>
</dbReference>
<evidence type="ECO:0000313" key="5">
    <source>
        <dbReference type="Proteomes" id="UP001530400"/>
    </source>
</evidence>
<dbReference type="NCBIfam" id="TIGR00062">
    <property type="entry name" value="L27"/>
    <property type="match status" value="1"/>
</dbReference>
<name>A0ABD3PXD3_9STRA</name>
<dbReference type="Pfam" id="PF01016">
    <property type="entry name" value="Ribosomal_L27"/>
    <property type="match status" value="1"/>
</dbReference>
<dbReference type="SUPFAM" id="SSF110324">
    <property type="entry name" value="Ribosomal L27 protein-like"/>
    <property type="match status" value="1"/>
</dbReference>
<dbReference type="GO" id="GO:0005840">
    <property type="term" value="C:ribosome"/>
    <property type="evidence" value="ECO:0007669"/>
    <property type="project" value="UniProtKB-KW"/>
</dbReference>
<dbReference type="EMBL" id="JALLPJ020000431">
    <property type="protein sequence ID" value="KAL3792349.1"/>
    <property type="molecule type" value="Genomic_DNA"/>
</dbReference>
<evidence type="ECO:0008006" key="6">
    <source>
        <dbReference type="Google" id="ProtNLM"/>
    </source>
</evidence>
<evidence type="ECO:0000313" key="4">
    <source>
        <dbReference type="EMBL" id="KAL3792349.1"/>
    </source>
</evidence>
<accession>A0ABD3PXD3</accession>
<keyword evidence="2" id="KW-0689">Ribosomal protein</keyword>
<dbReference type="InterPro" id="IPR001684">
    <property type="entry name" value="Ribosomal_bL27"/>
</dbReference>
<gene>
    <name evidence="4" type="ORF">ACHAWO_000899</name>
</gene>
<dbReference type="Proteomes" id="UP001530400">
    <property type="component" value="Unassembled WGS sequence"/>
</dbReference>
<dbReference type="GO" id="GO:1990904">
    <property type="term" value="C:ribonucleoprotein complex"/>
    <property type="evidence" value="ECO:0007669"/>
    <property type="project" value="UniProtKB-KW"/>
</dbReference>
<evidence type="ECO:0000256" key="2">
    <source>
        <dbReference type="ARBA" id="ARBA00022980"/>
    </source>
</evidence>
<dbReference type="PANTHER" id="PTHR15893">
    <property type="entry name" value="RIBOSOMAL PROTEIN L27"/>
    <property type="match status" value="1"/>
</dbReference>
<dbReference type="FunFam" id="2.40.50.100:FF:000060">
    <property type="entry name" value="Apicoplast ribosomal protein L27"/>
    <property type="match status" value="1"/>
</dbReference>
<dbReference type="AlphaFoldDB" id="A0ABD3PXD3"/>
<protein>
    <recommendedName>
        <fullName evidence="6">Ribosomal protein L27</fullName>
    </recommendedName>
</protein>
<organism evidence="4 5">
    <name type="scientific">Cyclotella atomus</name>
    <dbReference type="NCBI Taxonomy" id="382360"/>
    <lineage>
        <taxon>Eukaryota</taxon>
        <taxon>Sar</taxon>
        <taxon>Stramenopiles</taxon>
        <taxon>Ochrophyta</taxon>
        <taxon>Bacillariophyta</taxon>
        <taxon>Coscinodiscophyceae</taxon>
        <taxon>Thalassiosirophycidae</taxon>
        <taxon>Stephanodiscales</taxon>
        <taxon>Stephanodiscaceae</taxon>
        <taxon>Cyclotella</taxon>
    </lineage>
</organism>